<protein>
    <submittedName>
        <fullName evidence="2">Uncharacterized protein</fullName>
    </submittedName>
</protein>
<gene>
    <name evidence="2" type="ORF">GGX14DRAFT_395420</name>
</gene>
<evidence type="ECO:0000313" key="2">
    <source>
        <dbReference type="EMBL" id="KAJ7209313.1"/>
    </source>
</evidence>
<proteinExistence type="predicted"/>
<comment type="caution">
    <text evidence="2">The sequence shown here is derived from an EMBL/GenBank/DDBJ whole genome shotgun (WGS) entry which is preliminary data.</text>
</comment>
<feature type="region of interest" description="Disordered" evidence="1">
    <location>
        <begin position="128"/>
        <end position="168"/>
    </location>
</feature>
<dbReference type="AlphaFoldDB" id="A0AAD6YGZ5"/>
<sequence>MCTSRNAAYYFQEFRDYLKKSFSVLQRQVPPSGPSIYSTKQPIASQKGNSVFQISQLEPQLEPQLCPNFASTWLKLRHKLDYGCHHHGDRAITALSATYLSHHPPLRQRMGWAVGQAAAVAAGSGVDGAGGGKAAAAGGGTGGGWRAVAARTSSGRRDTEQTIRPINT</sequence>
<dbReference type="EMBL" id="JARJCW010000031">
    <property type="protein sequence ID" value="KAJ7209313.1"/>
    <property type="molecule type" value="Genomic_DNA"/>
</dbReference>
<dbReference type="Proteomes" id="UP001219525">
    <property type="component" value="Unassembled WGS sequence"/>
</dbReference>
<accession>A0AAD6YGZ5</accession>
<organism evidence="2 3">
    <name type="scientific">Mycena pura</name>
    <dbReference type="NCBI Taxonomy" id="153505"/>
    <lineage>
        <taxon>Eukaryota</taxon>
        <taxon>Fungi</taxon>
        <taxon>Dikarya</taxon>
        <taxon>Basidiomycota</taxon>
        <taxon>Agaricomycotina</taxon>
        <taxon>Agaricomycetes</taxon>
        <taxon>Agaricomycetidae</taxon>
        <taxon>Agaricales</taxon>
        <taxon>Marasmiineae</taxon>
        <taxon>Mycenaceae</taxon>
        <taxon>Mycena</taxon>
    </lineage>
</organism>
<name>A0AAD6YGZ5_9AGAR</name>
<evidence type="ECO:0000256" key="1">
    <source>
        <dbReference type="SAM" id="MobiDB-lite"/>
    </source>
</evidence>
<reference evidence="2" key="1">
    <citation type="submission" date="2023-03" db="EMBL/GenBank/DDBJ databases">
        <title>Massive genome expansion in bonnet fungi (Mycena s.s.) driven by repeated elements and novel gene families across ecological guilds.</title>
        <authorList>
            <consortium name="Lawrence Berkeley National Laboratory"/>
            <person name="Harder C.B."/>
            <person name="Miyauchi S."/>
            <person name="Viragh M."/>
            <person name="Kuo A."/>
            <person name="Thoen E."/>
            <person name="Andreopoulos B."/>
            <person name="Lu D."/>
            <person name="Skrede I."/>
            <person name="Drula E."/>
            <person name="Henrissat B."/>
            <person name="Morin E."/>
            <person name="Kohler A."/>
            <person name="Barry K."/>
            <person name="LaButti K."/>
            <person name="Morin E."/>
            <person name="Salamov A."/>
            <person name="Lipzen A."/>
            <person name="Mereny Z."/>
            <person name="Hegedus B."/>
            <person name="Baldrian P."/>
            <person name="Stursova M."/>
            <person name="Weitz H."/>
            <person name="Taylor A."/>
            <person name="Grigoriev I.V."/>
            <person name="Nagy L.G."/>
            <person name="Martin F."/>
            <person name="Kauserud H."/>
        </authorList>
    </citation>
    <scope>NUCLEOTIDE SEQUENCE</scope>
    <source>
        <strain evidence="2">9144</strain>
    </source>
</reference>
<feature type="compositionally biased region" description="Gly residues" evidence="1">
    <location>
        <begin position="128"/>
        <end position="145"/>
    </location>
</feature>
<evidence type="ECO:0000313" key="3">
    <source>
        <dbReference type="Proteomes" id="UP001219525"/>
    </source>
</evidence>
<keyword evidence="3" id="KW-1185">Reference proteome</keyword>